<dbReference type="Gene3D" id="3.10.20.30">
    <property type="match status" value="1"/>
</dbReference>
<dbReference type="GO" id="GO:0015969">
    <property type="term" value="P:guanosine tetraphosphate metabolic process"/>
    <property type="evidence" value="ECO:0007669"/>
    <property type="project" value="InterPro"/>
</dbReference>
<comment type="caution">
    <text evidence="5">The sequence shown here is derived from an EMBL/GenBank/DDBJ whole genome shotgun (WGS) entry which is preliminary data.</text>
</comment>
<dbReference type="FunFam" id="3.10.20.30:FF:000002">
    <property type="entry name" value="GTP pyrophosphokinase (RelA/SpoT)"/>
    <property type="match status" value="1"/>
</dbReference>
<evidence type="ECO:0000313" key="5">
    <source>
        <dbReference type="EMBL" id="MBJ7879328.1"/>
    </source>
</evidence>
<dbReference type="CDD" id="cd00077">
    <property type="entry name" value="HDc"/>
    <property type="match status" value="1"/>
</dbReference>
<dbReference type="PROSITE" id="PS51831">
    <property type="entry name" value="HD"/>
    <property type="match status" value="1"/>
</dbReference>
<dbReference type="GO" id="GO:0005886">
    <property type="term" value="C:plasma membrane"/>
    <property type="evidence" value="ECO:0007669"/>
    <property type="project" value="TreeGrafter"/>
</dbReference>
<dbReference type="InterPro" id="IPR045865">
    <property type="entry name" value="ACT-like_dom_sf"/>
</dbReference>
<dbReference type="InterPro" id="IPR004095">
    <property type="entry name" value="TGS"/>
</dbReference>
<evidence type="ECO:0000259" key="3">
    <source>
        <dbReference type="PROSITE" id="PS51831"/>
    </source>
</evidence>
<dbReference type="Gene3D" id="1.10.3210.10">
    <property type="entry name" value="Hypothetical protein af1432"/>
    <property type="match status" value="1"/>
</dbReference>
<dbReference type="Gene3D" id="3.30.460.10">
    <property type="entry name" value="Beta Polymerase, domain 2"/>
    <property type="match status" value="1"/>
</dbReference>
<feature type="domain" description="TGS" evidence="4">
    <location>
        <begin position="402"/>
        <end position="463"/>
    </location>
</feature>
<comment type="similarity">
    <text evidence="2">Belongs to the relA/spoT family.</text>
</comment>
<evidence type="ECO:0000259" key="4">
    <source>
        <dbReference type="PROSITE" id="PS51880"/>
    </source>
</evidence>
<dbReference type="InterPro" id="IPR003607">
    <property type="entry name" value="HD/PDEase_dom"/>
</dbReference>
<dbReference type="Gene3D" id="3.30.70.260">
    <property type="match status" value="1"/>
</dbReference>
<dbReference type="SUPFAM" id="SSF81301">
    <property type="entry name" value="Nucleotidyltransferase"/>
    <property type="match status" value="1"/>
</dbReference>
<dbReference type="AlphaFoldDB" id="A0A934NH71"/>
<comment type="pathway">
    <text evidence="1">Purine metabolism.</text>
</comment>
<dbReference type="Pfam" id="PF13328">
    <property type="entry name" value="HD_4"/>
    <property type="match status" value="1"/>
</dbReference>
<dbReference type="SUPFAM" id="SSF109604">
    <property type="entry name" value="HD-domain/PDEase-like"/>
    <property type="match status" value="1"/>
</dbReference>
<proteinExistence type="inferred from homology"/>
<dbReference type="EMBL" id="JAEHJZ010000003">
    <property type="protein sequence ID" value="MBJ7879328.1"/>
    <property type="molecule type" value="Genomic_DNA"/>
</dbReference>
<dbReference type="InterPro" id="IPR033655">
    <property type="entry name" value="TGS_RelA/SpoT"/>
</dbReference>
<protein>
    <submittedName>
        <fullName evidence="5">Bifunctional (P)ppGpp synthetase/guanosine-3',5'-bis(Diphosphate) 3'-pyrophosphohydrolase</fullName>
    </submittedName>
</protein>
<dbReference type="Pfam" id="PF02824">
    <property type="entry name" value="TGS"/>
    <property type="match status" value="1"/>
</dbReference>
<dbReference type="FunFam" id="1.10.3210.10:FF:000001">
    <property type="entry name" value="GTP pyrophosphokinase RelA"/>
    <property type="match status" value="1"/>
</dbReference>
<dbReference type="NCBIfam" id="TIGR00691">
    <property type="entry name" value="spoT_relA"/>
    <property type="match status" value="1"/>
</dbReference>
<dbReference type="InterPro" id="IPR004811">
    <property type="entry name" value="RelA/Spo_fam"/>
</dbReference>
<dbReference type="Pfam" id="PF13291">
    <property type="entry name" value="ACT_4"/>
    <property type="match status" value="1"/>
</dbReference>
<evidence type="ECO:0000256" key="2">
    <source>
        <dbReference type="RuleBase" id="RU003847"/>
    </source>
</evidence>
<organism evidence="5 6">
    <name type="scientific">Gelidibacter salicanalis</name>
    <dbReference type="NCBI Taxonomy" id="291193"/>
    <lineage>
        <taxon>Bacteria</taxon>
        <taxon>Pseudomonadati</taxon>
        <taxon>Bacteroidota</taxon>
        <taxon>Flavobacteriia</taxon>
        <taxon>Flavobacteriales</taxon>
        <taxon>Flavobacteriaceae</taxon>
        <taxon>Gelidibacter</taxon>
    </lineage>
</organism>
<dbReference type="PANTHER" id="PTHR21262">
    <property type="entry name" value="GUANOSINE-3',5'-BIS DIPHOSPHATE 3'-PYROPHOSPHOHYDROLASE"/>
    <property type="match status" value="1"/>
</dbReference>
<dbReference type="RefSeq" id="WP_199596777.1">
    <property type="nucleotide sequence ID" value="NZ_JAEHJZ010000003.1"/>
</dbReference>
<name>A0A934NH71_9FLAO</name>
<dbReference type="PANTHER" id="PTHR21262:SF31">
    <property type="entry name" value="GTP PYROPHOSPHOKINASE"/>
    <property type="match status" value="1"/>
</dbReference>
<evidence type="ECO:0000313" key="6">
    <source>
        <dbReference type="Proteomes" id="UP000662373"/>
    </source>
</evidence>
<dbReference type="InterPro" id="IPR012675">
    <property type="entry name" value="Beta-grasp_dom_sf"/>
</dbReference>
<feature type="domain" description="HD" evidence="3">
    <location>
        <begin position="58"/>
        <end position="159"/>
    </location>
</feature>
<comment type="function">
    <text evidence="2">In eubacteria ppGpp (guanosine 3'-diphosphate 5'-diphosphate) is a mediator of the stringent response that coordinates a variety of cellular activities in response to changes in nutritional abundance.</text>
</comment>
<keyword evidence="6" id="KW-1185">Reference proteome</keyword>
<evidence type="ECO:0000256" key="1">
    <source>
        <dbReference type="ARBA" id="ARBA00025704"/>
    </source>
</evidence>
<dbReference type="InterPro" id="IPR007685">
    <property type="entry name" value="RelA_SpoT"/>
</dbReference>
<dbReference type="SMART" id="SM00471">
    <property type="entry name" value="HDc"/>
    <property type="match status" value="1"/>
</dbReference>
<dbReference type="Proteomes" id="UP000662373">
    <property type="component" value="Unassembled WGS sequence"/>
</dbReference>
<dbReference type="SMART" id="SM00954">
    <property type="entry name" value="RelA_SpoT"/>
    <property type="match status" value="1"/>
</dbReference>
<dbReference type="InterPro" id="IPR002912">
    <property type="entry name" value="ACT_dom"/>
</dbReference>
<accession>A0A934NH71</accession>
<dbReference type="SUPFAM" id="SSF55021">
    <property type="entry name" value="ACT-like"/>
    <property type="match status" value="1"/>
</dbReference>
<dbReference type="InterPro" id="IPR012676">
    <property type="entry name" value="TGS-like"/>
</dbReference>
<dbReference type="InterPro" id="IPR043519">
    <property type="entry name" value="NT_sf"/>
</dbReference>
<dbReference type="CDD" id="cd05399">
    <property type="entry name" value="NT_Rel-Spo_like"/>
    <property type="match status" value="1"/>
</dbReference>
<sequence length="734" mass="83631">MTEVDIEKENAAIAKAYKQLLKVSYQTLSAADKKLIRKAFDVAVEAHKDQRRKSGEAYIFHPIAVAKIVAQEIGLDATCIAAALLHDVVEDNPDYTHDFIEETFGKTVSRIVDGLTKISSLSKETDVSTQAENFRKMLLTLNDDVRVIIIKIADRLHNMQTMDSMRADKQEKIASETLYIYAPLAHRIGLYNIKSELEDLGLKYTEPEVYQEIHNKIRESKEEQDIYIKAFSQVIVDSLDKEGLSYSIKGRPKSIYSIRRKMLKQGVSFDEVYDKFAVRIIYKSDFDNEKFLAWKIYSIVTDHFIPNPIRLRDWISSPKSTGYEALHITVMGPKGRWVEVQIRSERMNEIAEKGYAAHYKYKQGNAEDALDTWIDKLQEALESNETNAVDFVEQFKLNLYSKEIYVFSPKGDLKSLPKGATPLDFAFSIHTEIGMKTRGAKVNGKLVPLSHELQSGDQVEILTSENIRPNRNWLDYATTARARSKIKSSLKDEKKVVAEEGKEILRRKLKQLKIILDEKSINEMVLFFKLKTSLDLFYRVGIGSIDNPMLKDFASSRSNAFMSYIKSKIRKPTVVQNIDKDEITAKYDMLVFGKEEEKLDYKLSACCNPIPGDDVFGFLTINEGIKIHKKNCPNALSLQSNYAYRIMQAKWIDSSQQEFAAQITLSGIDNMGLVNNITRVISSNMHVNMKSISFQSDDGIFSGKINVIVKNSTMLKKLMENLKKINGIDKVARV</sequence>
<dbReference type="PROSITE" id="PS51880">
    <property type="entry name" value="TGS"/>
    <property type="match status" value="1"/>
</dbReference>
<reference evidence="5 6" key="1">
    <citation type="submission" date="2020-09" db="EMBL/GenBank/DDBJ databases">
        <title>Draft genome of Gelidibacter salicanalis PAMC21136.</title>
        <authorList>
            <person name="Park H."/>
        </authorList>
    </citation>
    <scope>NUCLEOTIDE SEQUENCE [LARGE SCALE GENOMIC DNA]</scope>
    <source>
        <strain evidence="5 6">PAMC21136</strain>
    </source>
</reference>
<dbReference type="SUPFAM" id="SSF81271">
    <property type="entry name" value="TGS-like"/>
    <property type="match status" value="1"/>
</dbReference>
<dbReference type="InterPro" id="IPR006674">
    <property type="entry name" value="HD_domain"/>
</dbReference>
<dbReference type="Pfam" id="PF04607">
    <property type="entry name" value="RelA_SpoT"/>
    <property type="match status" value="1"/>
</dbReference>
<gene>
    <name evidence="5" type="ORF">JEM65_01480</name>
</gene>
<dbReference type="CDD" id="cd01668">
    <property type="entry name" value="TGS_RSH"/>
    <property type="match status" value="1"/>
</dbReference>